<keyword evidence="4" id="KW-1185">Reference proteome</keyword>
<gene>
    <name evidence="3" type="ORF">K8344_12200</name>
</gene>
<dbReference type="Proteomes" id="UP001139462">
    <property type="component" value="Unassembled WGS sequence"/>
</dbReference>
<protein>
    <submittedName>
        <fullName evidence="3">Universal stress protein</fullName>
    </submittedName>
</protein>
<comment type="caution">
    <text evidence="3">The sequence shown here is derived from an EMBL/GenBank/DDBJ whole genome shotgun (WGS) entry which is preliminary data.</text>
</comment>
<proteinExistence type="inferred from homology"/>
<evidence type="ECO:0000259" key="2">
    <source>
        <dbReference type="Pfam" id="PF00582"/>
    </source>
</evidence>
<organism evidence="3 4">
    <name type="scientific">Aequorivita xiaoshiensis</name>
    <dbReference type="NCBI Taxonomy" id="2874476"/>
    <lineage>
        <taxon>Bacteria</taxon>
        <taxon>Pseudomonadati</taxon>
        <taxon>Bacteroidota</taxon>
        <taxon>Flavobacteriia</taxon>
        <taxon>Flavobacteriales</taxon>
        <taxon>Flavobacteriaceae</taxon>
        <taxon>Aequorivita</taxon>
    </lineage>
</organism>
<evidence type="ECO:0000313" key="4">
    <source>
        <dbReference type="Proteomes" id="UP001139462"/>
    </source>
</evidence>
<accession>A0A9X1R043</accession>
<evidence type="ECO:0000313" key="3">
    <source>
        <dbReference type="EMBL" id="MCG2431886.1"/>
    </source>
</evidence>
<dbReference type="Pfam" id="PF00582">
    <property type="entry name" value="Usp"/>
    <property type="match status" value="1"/>
</dbReference>
<dbReference type="PRINTS" id="PR01438">
    <property type="entry name" value="UNVRSLSTRESS"/>
</dbReference>
<name>A0A9X1R043_9FLAO</name>
<evidence type="ECO:0000256" key="1">
    <source>
        <dbReference type="ARBA" id="ARBA00008791"/>
    </source>
</evidence>
<dbReference type="SUPFAM" id="SSF52402">
    <property type="entry name" value="Adenine nucleotide alpha hydrolases-like"/>
    <property type="match status" value="2"/>
</dbReference>
<dbReference type="AlphaFoldDB" id="A0A9X1R043"/>
<dbReference type="EMBL" id="JAIRBB010000013">
    <property type="protein sequence ID" value="MCG2431886.1"/>
    <property type="molecule type" value="Genomic_DNA"/>
</dbReference>
<dbReference type="Gene3D" id="3.40.50.620">
    <property type="entry name" value="HUPs"/>
    <property type="match status" value="2"/>
</dbReference>
<dbReference type="InterPro" id="IPR006016">
    <property type="entry name" value="UspA"/>
</dbReference>
<dbReference type="RefSeq" id="WP_237608965.1">
    <property type="nucleotide sequence ID" value="NZ_JAIRBB010000013.1"/>
</dbReference>
<reference evidence="3" key="1">
    <citation type="submission" date="2021-09" db="EMBL/GenBank/DDBJ databases">
        <title>Genome of Aequorivita sp. strain F64183.</title>
        <authorList>
            <person name="Wang Y."/>
        </authorList>
    </citation>
    <scope>NUCLEOTIDE SEQUENCE</scope>
    <source>
        <strain evidence="3">F64183</strain>
    </source>
</reference>
<sequence length="283" mass="32788">MHKNILIPTDYSRNAFNAIVYTFELFKNIDCTFYIFHSYFLQHSARGNFLFPEPEPSEYDAAARHSAEKMIFLKNKVNLLADNPRHTIYYDHKFGSFIDLIEEKVKKNDIDLIVMGTRGVTNDGEVAYGRNSVNIMENIRDCAVLAIPSNISYRNINEIVFPTNFKSHYIESEMKTFVKIAKQGNSPIRILHIGKETNLTERQKNNRSQLENHFKDLEFTYHWIDSGGVKEELLTFIDERESGMIAFVNRKHWFFGSAFTNPLVKSLGVHSKVPILALHDSRT</sequence>
<comment type="similarity">
    <text evidence="1">Belongs to the universal stress protein A family.</text>
</comment>
<dbReference type="InterPro" id="IPR014729">
    <property type="entry name" value="Rossmann-like_a/b/a_fold"/>
</dbReference>
<feature type="domain" description="UspA" evidence="2">
    <location>
        <begin position="1"/>
        <end position="145"/>
    </location>
</feature>
<dbReference type="InterPro" id="IPR006015">
    <property type="entry name" value="Universal_stress_UspA"/>
</dbReference>
<dbReference type="CDD" id="cd00293">
    <property type="entry name" value="USP-like"/>
    <property type="match status" value="1"/>
</dbReference>